<keyword evidence="17" id="KW-1185">Reference proteome</keyword>
<keyword evidence="4 13" id="KW-0813">Transport</keyword>
<keyword evidence="7 13" id="KW-0653">Protein transport</keyword>
<dbReference type="InterPro" id="IPR023214">
    <property type="entry name" value="HAD_sf"/>
</dbReference>
<evidence type="ECO:0000256" key="14">
    <source>
        <dbReference type="SAM" id="MobiDB-lite"/>
    </source>
</evidence>
<name>A0AAV5QID4_9ASCO</name>
<evidence type="ECO:0000256" key="13">
    <source>
        <dbReference type="RuleBase" id="RU365079"/>
    </source>
</evidence>
<keyword evidence="12" id="KW-0472">Membrane</keyword>
<dbReference type="InterPro" id="IPR036412">
    <property type="entry name" value="HAD-like_sf"/>
</dbReference>
<accession>A0AAV5QID4</accession>
<dbReference type="AlphaFoldDB" id="A0AAV5QID4"/>
<evidence type="ECO:0000256" key="3">
    <source>
        <dbReference type="ARBA" id="ARBA00020799"/>
    </source>
</evidence>
<evidence type="ECO:0000256" key="4">
    <source>
        <dbReference type="ARBA" id="ARBA00022448"/>
    </source>
</evidence>
<keyword evidence="8 13" id="KW-0809">Transit peptide</keyword>
<feature type="compositionally biased region" description="Basic and acidic residues" evidence="14">
    <location>
        <begin position="74"/>
        <end position="84"/>
    </location>
</feature>
<dbReference type="InterPro" id="IPR050365">
    <property type="entry name" value="TIM50"/>
</dbReference>
<dbReference type="GeneID" id="90072351"/>
<evidence type="ECO:0000256" key="2">
    <source>
        <dbReference type="ARBA" id="ARBA00006344"/>
    </source>
</evidence>
<evidence type="ECO:0000313" key="16">
    <source>
        <dbReference type="EMBL" id="GMM34372.1"/>
    </source>
</evidence>
<evidence type="ECO:0000313" key="17">
    <source>
        <dbReference type="Proteomes" id="UP001360560"/>
    </source>
</evidence>
<evidence type="ECO:0000256" key="6">
    <source>
        <dbReference type="ARBA" id="ARBA00022792"/>
    </source>
</evidence>
<evidence type="ECO:0000256" key="9">
    <source>
        <dbReference type="ARBA" id="ARBA00022989"/>
    </source>
</evidence>
<dbReference type="GO" id="GO:0005744">
    <property type="term" value="C:TIM23 mitochondrial import inner membrane translocase complex"/>
    <property type="evidence" value="ECO:0007669"/>
    <property type="project" value="UniProtKB-UniRule"/>
</dbReference>
<keyword evidence="10 13" id="KW-0811">Translocation</keyword>
<dbReference type="GO" id="GO:0015031">
    <property type="term" value="P:protein transport"/>
    <property type="evidence" value="ECO:0007669"/>
    <property type="project" value="UniProtKB-KW"/>
</dbReference>
<comment type="subunit">
    <text evidence="13">Component of the TIM23 complex.</text>
</comment>
<evidence type="ECO:0000256" key="1">
    <source>
        <dbReference type="ARBA" id="ARBA00004434"/>
    </source>
</evidence>
<evidence type="ECO:0000256" key="10">
    <source>
        <dbReference type="ARBA" id="ARBA00023010"/>
    </source>
</evidence>
<keyword evidence="9" id="KW-1133">Transmembrane helix</keyword>
<dbReference type="InterPro" id="IPR004274">
    <property type="entry name" value="FCP1_dom"/>
</dbReference>
<organism evidence="16 17">
    <name type="scientific">Saccharomycopsis crataegensis</name>
    <dbReference type="NCBI Taxonomy" id="43959"/>
    <lineage>
        <taxon>Eukaryota</taxon>
        <taxon>Fungi</taxon>
        <taxon>Dikarya</taxon>
        <taxon>Ascomycota</taxon>
        <taxon>Saccharomycotina</taxon>
        <taxon>Saccharomycetes</taxon>
        <taxon>Saccharomycopsidaceae</taxon>
        <taxon>Saccharomycopsis</taxon>
    </lineage>
</organism>
<dbReference type="SUPFAM" id="SSF56784">
    <property type="entry name" value="HAD-like"/>
    <property type="match status" value="1"/>
</dbReference>
<sequence length="479" mass="54295">MSLFRASTSAARVLARTRVATPSGIVARNSTLLAKLNQSRHYAEKKSDPQPSVLSEDLLAKAGFDMDQIEENTKKIGSENKEPSANENPTDSQEGEKPRKRTRRNNKTSGDLKREKWANVFYLVLFGVTGASCTYMSRDWEEDENQHTKLGEEPIPNGYTPSLMYQRFKKRFDNIFLFFSEPTVDKLLPDAPPEIYRRPMTLVISLEDLLVHSEWDPKKGWRTAKRPGLDYFLLYLSGFYEIVLFSDNYSMYVEKTIQKLDPYNAYFSAVLTKEAAKLQDGKVIKDLSLMNRDMGKIVIMDPNPDHYSLQPENALPIKPWDGSPDDTLIKYIPFLEYCAGLGGLKDVRPILSTFNNCEKIPEEFAVREAALREKWNKDHAQGNNFAAKLLGLPTAKTASKMPLDNFRDRAQENYVRVKKYIEDNIKAEEARANAMMANQKVTLGSLAGSYLEGSNPGEVIAQRMLEAQTQAQSEGEKKA</sequence>
<feature type="region of interest" description="Disordered" evidence="14">
    <location>
        <begin position="74"/>
        <end position="110"/>
    </location>
</feature>
<evidence type="ECO:0000256" key="5">
    <source>
        <dbReference type="ARBA" id="ARBA00022692"/>
    </source>
</evidence>
<dbReference type="RefSeq" id="XP_064851372.1">
    <property type="nucleotide sequence ID" value="XM_064995300.1"/>
</dbReference>
<proteinExistence type="inferred from homology"/>
<dbReference type="PROSITE" id="PS50969">
    <property type="entry name" value="FCP1"/>
    <property type="match status" value="1"/>
</dbReference>
<dbReference type="PANTHER" id="PTHR12210">
    <property type="entry name" value="DULLARD PROTEIN PHOSPHATASE"/>
    <property type="match status" value="1"/>
</dbReference>
<comment type="subcellular location">
    <subcellularLocation>
        <location evidence="1 13">Mitochondrion inner membrane</location>
        <topology evidence="1 13">Single-pass membrane protein</topology>
    </subcellularLocation>
</comment>
<evidence type="ECO:0000256" key="7">
    <source>
        <dbReference type="ARBA" id="ARBA00022927"/>
    </source>
</evidence>
<keyword evidence="5" id="KW-0812">Transmembrane</keyword>
<comment type="similarity">
    <text evidence="2 13">Belongs to the TIM50 family.</text>
</comment>
<evidence type="ECO:0000256" key="12">
    <source>
        <dbReference type="ARBA" id="ARBA00023136"/>
    </source>
</evidence>
<evidence type="ECO:0000259" key="15">
    <source>
        <dbReference type="PROSITE" id="PS50969"/>
    </source>
</evidence>
<protein>
    <recommendedName>
        <fullName evidence="3 13">Mitochondrial import inner membrane translocase subunit TIM50</fullName>
    </recommendedName>
</protein>
<evidence type="ECO:0000256" key="11">
    <source>
        <dbReference type="ARBA" id="ARBA00023128"/>
    </source>
</evidence>
<gene>
    <name evidence="16" type="ORF">DASC09_016970</name>
</gene>
<comment type="function">
    <text evidence="13">Essential component of the TIM23 complex, a complex that mediates the translocation of transit peptide-containing proteins across the mitochondrial inner membrane.</text>
</comment>
<dbReference type="FunFam" id="3.40.50.1000:FF:000019">
    <property type="entry name" value="Mitochondrial import inner membrane translocase subunit TIM50"/>
    <property type="match status" value="1"/>
</dbReference>
<feature type="domain" description="FCP1 homology" evidence="15">
    <location>
        <begin position="195"/>
        <end position="338"/>
    </location>
</feature>
<reference evidence="16 17" key="1">
    <citation type="journal article" date="2023" name="Elife">
        <title>Identification of key yeast species and microbe-microbe interactions impacting larval growth of Drosophila in the wild.</title>
        <authorList>
            <person name="Mure A."/>
            <person name="Sugiura Y."/>
            <person name="Maeda R."/>
            <person name="Honda K."/>
            <person name="Sakurai N."/>
            <person name="Takahashi Y."/>
            <person name="Watada M."/>
            <person name="Katoh T."/>
            <person name="Gotoh A."/>
            <person name="Gotoh Y."/>
            <person name="Taniguchi I."/>
            <person name="Nakamura K."/>
            <person name="Hayashi T."/>
            <person name="Katayama T."/>
            <person name="Uemura T."/>
            <person name="Hattori Y."/>
        </authorList>
    </citation>
    <scope>NUCLEOTIDE SEQUENCE [LARGE SCALE GENOMIC DNA]</scope>
    <source>
        <strain evidence="16 17">SC-9</strain>
    </source>
</reference>
<keyword evidence="6" id="KW-0999">Mitochondrion inner membrane</keyword>
<dbReference type="CDD" id="cd07521">
    <property type="entry name" value="HAD_FCP1-like"/>
    <property type="match status" value="1"/>
</dbReference>
<dbReference type="EMBL" id="BTFZ01000002">
    <property type="protein sequence ID" value="GMM34372.1"/>
    <property type="molecule type" value="Genomic_DNA"/>
</dbReference>
<dbReference type="SMART" id="SM00577">
    <property type="entry name" value="CPDc"/>
    <property type="match status" value="1"/>
</dbReference>
<dbReference type="Proteomes" id="UP001360560">
    <property type="component" value="Unassembled WGS sequence"/>
</dbReference>
<keyword evidence="11 13" id="KW-0496">Mitochondrion</keyword>
<dbReference type="Pfam" id="PF03031">
    <property type="entry name" value="NIF"/>
    <property type="match status" value="1"/>
</dbReference>
<dbReference type="Gene3D" id="3.40.50.1000">
    <property type="entry name" value="HAD superfamily/HAD-like"/>
    <property type="match status" value="1"/>
</dbReference>
<evidence type="ECO:0000256" key="8">
    <source>
        <dbReference type="ARBA" id="ARBA00022946"/>
    </source>
</evidence>
<comment type="caution">
    <text evidence="16">The sequence shown here is derived from an EMBL/GenBank/DDBJ whole genome shotgun (WGS) entry which is preliminary data.</text>
</comment>